<name>K5BH32_MYCHD</name>
<organism evidence="1 2">
    <name type="scientific">Mycolicibacterium hassiacum (strain DSM 44199 / CIP 105218 / JCM 12690 / 3849)</name>
    <name type="common">Mycobacterium hassiacum</name>
    <dbReference type="NCBI Taxonomy" id="1122247"/>
    <lineage>
        <taxon>Bacteria</taxon>
        <taxon>Bacillati</taxon>
        <taxon>Actinomycetota</taxon>
        <taxon>Actinomycetes</taxon>
        <taxon>Mycobacteriales</taxon>
        <taxon>Mycobacteriaceae</taxon>
        <taxon>Mycolicibacterium</taxon>
    </lineage>
</organism>
<gene>
    <name evidence="1" type="ORF">C731_0681</name>
</gene>
<evidence type="ECO:0000313" key="2">
    <source>
        <dbReference type="Proteomes" id="UP000006265"/>
    </source>
</evidence>
<proteinExistence type="predicted"/>
<dbReference type="InterPro" id="IPR046036">
    <property type="entry name" value="DUF5994"/>
</dbReference>
<comment type="caution">
    <text evidence="1">The sequence shown here is derived from an EMBL/GenBank/DDBJ whole genome shotgun (WGS) entry which is preliminary data.</text>
</comment>
<dbReference type="AlphaFoldDB" id="K5BH32"/>
<dbReference type="PATRIC" id="fig|1122247.3.peg.655"/>
<accession>K5BH32</accession>
<sequence>MTLASELHGELDGAWWPYTASMAHELSDLTDALREPLGEIVSIDVNWSPFEAAPNLDSVISPGTHPMPGQRQRPMRIMRVNGTRGHAHLLVIPSRTSRAVALMVLRQAARLPVHPTHQGTEAYQTAGTIVAAARKQTTTH</sequence>
<dbReference type="EMBL" id="AMRA01000018">
    <property type="protein sequence ID" value="EKF25307.1"/>
    <property type="molecule type" value="Genomic_DNA"/>
</dbReference>
<dbReference type="Proteomes" id="UP000006265">
    <property type="component" value="Unassembled WGS sequence"/>
</dbReference>
<protein>
    <submittedName>
        <fullName evidence="1">Uncharacterized protein</fullName>
    </submittedName>
</protein>
<dbReference type="OrthoDB" id="3785441at2"/>
<dbReference type="RefSeq" id="WP_005624607.1">
    <property type="nucleotide sequence ID" value="NZ_AMRA01000018.1"/>
</dbReference>
<keyword evidence="2" id="KW-1185">Reference proteome</keyword>
<dbReference type="eggNOG" id="ENOG50344AN">
    <property type="taxonomic scope" value="Bacteria"/>
</dbReference>
<dbReference type="Pfam" id="PF19457">
    <property type="entry name" value="DUF5994"/>
    <property type="match status" value="1"/>
</dbReference>
<reference evidence="1 2" key="1">
    <citation type="journal article" date="2012" name="J. Bacteriol.">
        <title>Genome sequence of Mycobacterium hassiacum DSM 44199, a rare source of heat-stable mycobacterial proteins.</title>
        <authorList>
            <person name="Tiago I."/>
            <person name="Maranha A."/>
            <person name="Mendes V."/>
            <person name="Alarico S."/>
            <person name="Moynihan P.J."/>
            <person name="Clarke A.J."/>
            <person name="Macedo-Ribeiro S."/>
            <person name="Pereira P.J."/>
            <person name="Empadinhas N."/>
        </authorList>
    </citation>
    <scope>NUCLEOTIDE SEQUENCE [LARGE SCALE GENOMIC DNA]</scope>
    <source>
        <strain evidence="2">DSM 44199 / CIP 105218 / JCM 12690 / 3849</strain>
    </source>
</reference>
<evidence type="ECO:0000313" key="1">
    <source>
        <dbReference type="EMBL" id="EKF25307.1"/>
    </source>
</evidence>
<dbReference type="STRING" id="1122247.GCA_000379865_03350"/>